<dbReference type="AlphaFoldDB" id="A0AA37NQF3"/>
<dbReference type="Proteomes" id="UP001055105">
    <property type="component" value="Unassembled WGS sequence"/>
</dbReference>
<feature type="chain" id="PRO_5041213914" description="PorT family protein" evidence="1">
    <location>
        <begin position="18"/>
        <end position="317"/>
    </location>
</feature>
<evidence type="ECO:0000256" key="1">
    <source>
        <dbReference type="SAM" id="SignalP"/>
    </source>
</evidence>
<dbReference type="EMBL" id="BQOL01000001">
    <property type="protein sequence ID" value="GKI17712.1"/>
    <property type="molecule type" value="Genomic_DNA"/>
</dbReference>
<gene>
    <name evidence="2" type="ORF">CE91St16_06200</name>
</gene>
<evidence type="ECO:0008006" key="4">
    <source>
        <dbReference type="Google" id="ProtNLM"/>
    </source>
</evidence>
<protein>
    <recommendedName>
        <fullName evidence="4">PorT family protein</fullName>
    </recommendedName>
</protein>
<sequence>MKRLLLILILLLPQLLAAQSADRTAVQSVDRTAAQTADRIPANSAGHRSGREYAIETVDRDSLGFDTLRWLDAMGGELMTLRGDGREGSVVLEVAGFGLTLGRAPEADSQADLVMRSGRVKLYFFNSGEFGFTKLVGVDYGGYAPEEKGFLDQKLGNSFHCAASVMQVQVVLNKSRTLYFATDLRFAVDNYRLADAGIRLGYEKGRLLPVALDEPADKSKFVTSSLGIPLRLIYKPFKHFQASVIAYSDFGIELTSLHKKPRVEYELSGLRTYQFGVGGTVSYYGIGIFASYGVTPLFKKHAGPECHTFSFGISLLM</sequence>
<keyword evidence="1" id="KW-0732">Signal</keyword>
<evidence type="ECO:0000313" key="3">
    <source>
        <dbReference type="Proteomes" id="UP001055105"/>
    </source>
</evidence>
<name>A0AA37NQF3_9BACT</name>
<evidence type="ECO:0000313" key="2">
    <source>
        <dbReference type="EMBL" id="GKI17712.1"/>
    </source>
</evidence>
<feature type="signal peptide" evidence="1">
    <location>
        <begin position="1"/>
        <end position="17"/>
    </location>
</feature>
<reference evidence="2" key="1">
    <citation type="submission" date="2022-01" db="EMBL/GenBank/DDBJ databases">
        <title>Novel bile acid biosynthetic pathways are enriched in the microbiome of centenarians.</title>
        <authorList>
            <person name="Sato Y."/>
            <person name="Atarashi K."/>
            <person name="Plichta R.D."/>
            <person name="Arai Y."/>
            <person name="Sasajima S."/>
            <person name="Kearney M.S."/>
            <person name="Suda W."/>
            <person name="Takeshita K."/>
            <person name="Sasaki T."/>
            <person name="Okamoto S."/>
            <person name="Skelly N.A."/>
            <person name="Okamura Y."/>
            <person name="Vlamakis H."/>
            <person name="Li Y."/>
            <person name="Tanoue T."/>
            <person name="Takei H."/>
            <person name="Nittono H."/>
            <person name="Narushima S."/>
            <person name="Irie J."/>
            <person name="Itoh H."/>
            <person name="Moriya K."/>
            <person name="Sugiura Y."/>
            <person name="Suematsu M."/>
            <person name="Moritoki N."/>
            <person name="Shibata S."/>
            <person name="Littman R.D."/>
            <person name="Fischbach A.M."/>
            <person name="Uwamino Y."/>
            <person name="Inoue T."/>
            <person name="Honda A."/>
            <person name="Hattori M."/>
            <person name="Murai T."/>
            <person name="Xavier J.R."/>
            <person name="Hirose N."/>
            <person name="Honda K."/>
        </authorList>
    </citation>
    <scope>NUCLEOTIDE SEQUENCE</scope>
    <source>
        <strain evidence="2">CE91-St16</strain>
    </source>
</reference>
<comment type="caution">
    <text evidence="2">The sequence shown here is derived from an EMBL/GenBank/DDBJ whole genome shotgun (WGS) entry which is preliminary data.</text>
</comment>
<dbReference type="RefSeq" id="WP_244076090.1">
    <property type="nucleotide sequence ID" value="NZ_AP025581.1"/>
</dbReference>
<proteinExistence type="predicted"/>
<organism evidence="2 3">
    <name type="scientific">Alistipes finegoldii</name>
    <dbReference type="NCBI Taxonomy" id="214856"/>
    <lineage>
        <taxon>Bacteria</taxon>
        <taxon>Pseudomonadati</taxon>
        <taxon>Bacteroidota</taxon>
        <taxon>Bacteroidia</taxon>
        <taxon>Bacteroidales</taxon>
        <taxon>Rikenellaceae</taxon>
        <taxon>Alistipes</taxon>
    </lineage>
</organism>
<accession>A0AA37NQF3</accession>